<dbReference type="RefSeq" id="WP_195221274.1">
    <property type="nucleotide sequence ID" value="NZ_JADMWL010000013.1"/>
</dbReference>
<dbReference type="PANTHER" id="PTHR42951:SF4">
    <property type="entry name" value="ACYL-COENZYME A THIOESTERASE MBLAC2"/>
    <property type="match status" value="1"/>
</dbReference>
<dbReference type="InterPro" id="IPR001279">
    <property type="entry name" value="Metallo-B-lactamas"/>
</dbReference>
<dbReference type="Pfam" id="PF00753">
    <property type="entry name" value="Lactamase_B"/>
    <property type="match status" value="1"/>
</dbReference>
<evidence type="ECO:0000313" key="3">
    <source>
        <dbReference type="Proteomes" id="UP001213042"/>
    </source>
</evidence>
<protein>
    <submittedName>
        <fullName evidence="2">MBL fold metallo-hydrolase</fullName>
    </submittedName>
</protein>
<dbReference type="EMBL" id="JAQMLU010000013">
    <property type="protein sequence ID" value="MDB8750477.1"/>
    <property type="molecule type" value="Genomic_DNA"/>
</dbReference>
<dbReference type="InterPro" id="IPR036866">
    <property type="entry name" value="RibonucZ/Hydroxyglut_hydro"/>
</dbReference>
<proteinExistence type="predicted"/>
<dbReference type="InterPro" id="IPR050855">
    <property type="entry name" value="NDM-1-like"/>
</dbReference>
<dbReference type="Proteomes" id="UP001213042">
    <property type="component" value="Unassembled WGS sequence"/>
</dbReference>
<dbReference type="PANTHER" id="PTHR42951">
    <property type="entry name" value="METALLO-BETA-LACTAMASE DOMAIN-CONTAINING"/>
    <property type="match status" value="1"/>
</dbReference>
<feature type="domain" description="Metallo-beta-lactamase" evidence="1">
    <location>
        <begin position="22"/>
        <end position="215"/>
    </location>
</feature>
<organism evidence="2 3">
    <name type="scientific">Ruminococcus bicirculans</name>
    <name type="common">ex Wegman et al. 2014</name>
    <dbReference type="NCBI Taxonomy" id="1160721"/>
    <lineage>
        <taxon>Bacteria</taxon>
        <taxon>Bacillati</taxon>
        <taxon>Bacillota</taxon>
        <taxon>Clostridia</taxon>
        <taxon>Eubacteriales</taxon>
        <taxon>Oscillospiraceae</taxon>
        <taxon>Ruminococcus</taxon>
    </lineage>
</organism>
<dbReference type="SMART" id="SM00849">
    <property type="entry name" value="Lactamase_B"/>
    <property type="match status" value="1"/>
</dbReference>
<gene>
    <name evidence="2" type="ORF">PNW00_08470</name>
</gene>
<dbReference type="Gene3D" id="3.60.15.10">
    <property type="entry name" value="Ribonuclease Z/Hydroxyacylglutathione hydrolase-like"/>
    <property type="match status" value="1"/>
</dbReference>
<name>A0AAW6EH97_9FIRM</name>
<reference evidence="2" key="1">
    <citation type="submission" date="2023-01" db="EMBL/GenBank/DDBJ databases">
        <title>Human gut microbiome strain richness.</title>
        <authorList>
            <person name="Chen-Liaw A."/>
        </authorList>
    </citation>
    <scope>NUCLEOTIDE SEQUENCE</scope>
    <source>
        <strain evidence="2">D43st1_D9_D43t1_170807</strain>
    </source>
</reference>
<sequence length="232" mass="27113">MELVKVTDRIWYYPFEKERDRPILGYVKGDDWSLAVDAGHSKYHTLEFYSALEKVGLPLPSITVLTHWHWDHSFGMWKINGKCISNERTKDHLMEFKKWYLEHDTEDFLALDDCIRREYKEYYDIRKNPVIVTVPDILFTDEMLLDAGNCPIRLLQTEAPHTDDSTLIVVENEKVLFLGDAAGGVFPTWEKDPVLCRKLADTIEGLDVDICLESHHFPQTKQEMIDDLRPVQ</sequence>
<evidence type="ECO:0000313" key="2">
    <source>
        <dbReference type="EMBL" id="MDB8750477.1"/>
    </source>
</evidence>
<accession>A0AAW6EH97</accession>
<dbReference type="SUPFAM" id="SSF56281">
    <property type="entry name" value="Metallo-hydrolase/oxidoreductase"/>
    <property type="match status" value="1"/>
</dbReference>
<dbReference type="AlphaFoldDB" id="A0AAW6EH97"/>
<evidence type="ECO:0000259" key="1">
    <source>
        <dbReference type="SMART" id="SM00849"/>
    </source>
</evidence>
<comment type="caution">
    <text evidence="2">The sequence shown here is derived from an EMBL/GenBank/DDBJ whole genome shotgun (WGS) entry which is preliminary data.</text>
</comment>